<dbReference type="CDD" id="cd14745">
    <property type="entry name" value="GH66"/>
    <property type="match status" value="1"/>
</dbReference>
<evidence type="ECO:0000256" key="2">
    <source>
        <dbReference type="ARBA" id="ARBA00022729"/>
    </source>
</evidence>
<accession>A0A2K2FNC5</accession>
<protein>
    <recommendedName>
        <fullName evidence="5">Dextranase</fullName>
    </recommendedName>
</protein>
<dbReference type="SUPFAM" id="SSF51445">
    <property type="entry name" value="(Trans)glycosidases"/>
    <property type="match status" value="1"/>
</dbReference>
<keyword evidence="4" id="KW-1185">Reference proteome</keyword>
<evidence type="ECO:0000313" key="3">
    <source>
        <dbReference type="EMBL" id="PNU01613.1"/>
    </source>
</evidence>
<dbReference type="Gene3D" id="2.60.40.10">
    <property type="entry name" value="Immunoglobulins"/>
    <property type="match status" value="1"/>
</dbReference>
<sequence>MRGKETIYIKDVYPEKAQYLSGDEIKIYVEAFNETEKNIDAVLEITIRALDEIIAEQSANIVLKAGCVTEHVFCFEQIESEWQGYGADVVMIAGGEGYHALSTAFDVVASWKYAPRYGFLSDFSIGDEQDPEDIRQMAKYHLNVIQFYDWMYRHDKLMPEEEYFIDPLSRKLSLKAIKEKIRLCHKYGMKALAYSAIYAGSKDFFDEHKDWALYDNAGNAHSLGGEWLFIMNIAPESPWVKHIINEYKDTLSRLDFDGIHMDTYGFPKKAYSLLGGRRKLENLDQQFRMFINKVREELEPVREDLGLSFNAVGNWSIETVAPSRQDIIYIEVWAPYENYIHLYELISRAKELGQKPVTLAAYLPAYLENTGIKPEHAENSLLLSSAVIFASGGYRILLGENNGVLADPYFVLYGKLRPGFERTVRNYYDFIVRYANLLYDPLLKDLSMTHANGINEEYRFENGAFSSFGEPDKIWTIIKEKPGYKIINLVNLTGIKSPRWNEAKENKPTEIKNIIVRALVEEEVEDVFVASPDINNGFPQKLEYEYENFARGRALKFTIPNLHVWDMVYIRVVETDINTV</sequence>
<name>A0A2K2FNC5_9CLOT</name>
<dbReference type="InterPro" id="IPR013780">
    <property type="entry name" value="Glyco_hydro_b"/>
</dbReference>
<dbReference type="KEGG" id="cthd:CDO33_16965"/>
<gene>
    <name evidence="3" type="ORF">CDQ84_00980</name>
</gene>
<dbReference type="InterPro" id="IPR013783">
    <property type="entry name" value="Ig-like_fold"/>
</dbReference>
<dbReference type="InterPro" id="IPR017853">
    <property type="entry name" value="GH"/>
</dbReference>
<evidence type="ECO:0000313" key="4">
    <source>
        <dbReference type="Proteomes" id="UP000236151"/>
    </source>
</evidence>
<dbReference type="Pfam" id="PF13199">
    <property type="entry name" value="Glyco_hydro_66"/>
    <property type="match status" value="1"/>
</dbReference>
<reference evidence="3 4" key="1">
    <citation type="submission" date="2017-06" db="EMBL/GenBank/DDBJ databases">
        <title>Investigating the central metabolism of Clostridium thermosuccinogenes.</title>
        <authorList>
            <person name="Koendjbiharie J.G."/>
            <person name="van Kranenburg R."/>
        </authorList>
    </citation>
    <scope>NUCLEOTIDE SEQUENCE [LARGE SCALE GENOMIC DNA]</scope>
    <source>
        <strain evidence="3 4">DSM 5806</strain>
    </source>
</reference>
<evidence type="ECO:0008006" key="5">
    <source>
        <dbReference type="Google" id="ProtNLM"/>
    </source>
</evidence>
<comment type="caution">
    <text evidence="3">The sequence shown here is derived from an EMBL/GenBank/DDBJ whole genome shotgun (WGS) entry which is preliminary data.</text>
</comment>
<dbReference type="Proteomes" id="UP000236151">
    <property type="component" value="Unassembled WGS sequence"/>
</dbReference>
<comment type="similarity">
    <text evidence="1">Belongs to the glycosyl hydrolase 66 family.</text>
</comment>
<dbReference type="OrthoDB" id="9778932at2"/>
<dbReference type="Gene3D" id="3.20.20.80">
    <property type="entry name" value="Glycosidases"/>
    <property type="match status" value="1"/>
</dbReference>
<evidence type="ECO:0000256" key="1">
    <source>
        <dbReference type="ARBA" id="ARBA00010837"/>
    </source>
</evidence>
<dbReference type="Gene3D" id="2.60.40.1180">
    <property type="entry name" value="Golgi alpha-mannosidase II"/>
    <property type="match status" value="1"/>
</dbReference>
<dbReference type="InterPro" id="IPR025092">
    <property type="entry name" value="Glyco_hydro_66"/>
</dbReference>
<dbReference type="AlphaFoldDB" id="A0A2K2FNC5"/>
<keyword evidence="2" id="KW-0732">Signal</keyword>
<proteinExistence type="inferred from homology"/>
<dbReference type="EMBL" id="NIOJ01000001">
    <property type="protein sequence ID" value="PNU01613.1"/>
    <property type="molecule type" value="Genomic_DNA"/>
</dbReference>
<organism evidence="3 4">
    <name type="scientific">Clostridium thermosuccinogenes</name>
    <dbReference type="NCBI Taxonomy" id="84032"/>
    <lineage>
        <taxon>Bacteria</taxon>
        <taxon>Bacillati</taxon>
        <taxon>Bacillota</taxon>
        <taxon>Clostridia</taxon>
        <taxon>Eubacteriales</taxon>
        <taxon>Clostridiaceae</taxon>
        <taxon>Clostridium</taxon>
    </lineage>
</organism>
<dbReference type="RefSeq" id="WP_103079842.1">
    <property type="nucleotide sequence ID" value="NZ_CP021850.1"/>
</dbReference>